<dbReference type="AlphaFoldDB" id="A0A2P5DGV1"/>
<proteinExistence type="predicted"/>
<reference evidence="2" key="1">
    <citation type="submission" date="2016-06" db="EMBL/GenBank/DDBJ databases">
        <title>Parallel loss of symbiosis genes in relatives of nitrogen-fixing non-legume Parasponia.</title>
        <authorList>
            <person name="Van Velzen R."/>
            <person name="Holmer R."/>
            <person name="Bu F."/>
            <person name="Rutten L."/>
            <person name="Van Zeijl A."/>
            <person name="Liu W."/>
            <person name="Santuari L."/>
            <person name="Cao Q."/>
            <person name="Sharma T."/>
            <person name="Shen D."/>
            <person name="Roswanjaya Y."/>
            <person name="Wardhani T."/>
            <person name="Kalhor M.S."/>
            <person name="Jansen J."/>
            <person name="Van den Hoogen J."/>
            <person name="Gungor B."/>
            <person name="Hartog M."/>
            <person name="Hontelez J."/>
            <person name="Verver J."/>
            <person name="Yang W.-C."/>
            <person name="Schijlen E."/>
            <person name="Repin R."/>
            <person name="Schilthuizen M."/>
            <person name="Schranz E."/>
            <person name="Heidstra R."/>
            <person name="Miyata K."/>
            <person name="Fedorova E."/>
            <person name="Kohlen W."/>
            <person name="Bisseling T."/>
            <person name="Smit S."/>
            <person name="Geurts R."/>
        </authorList>
    </citation>
    <scope>NUCLEOTIDE SEQUENCE [LARGE SCALE GENOMIC DNA]</scope>
    <source>
        <strain evidence="2">cv. WU1-14</strain>
    </source>
</reference>
<organism evidence="1 2">
    <name type="scientific">Parasponia andersonii</name>
    <name type="common">Sponia andersonii</name>
    <dbReference type="NCBI Taxonomy" id="3476"/>
    <lineage>
        <taxon>Eukaryota</taxon>
        <taxon>Viridiplantae</taxon>
        <taxon>Streptophyta</taxon>
        <taxon>Embryophyta</taxon>
        <taxon>Tracheophyta</taxon>
        <taxon>Spermatophyta</taxon>
        <taxon>Magnoliopsida</taxon>
        <taxon>eudicotyledons</taxon>
        <taxon>Gunneridae</taxon>
        <taxon>Pentapetalae</taxon>
        <taxon>rosids</taxon>
        <taxon>fabids</taxon>
        <taxon>Rosales</taxon>
        <taxon>Cannabaceae</taxon>
        <taxon>Parasponia</taxon>
    </lineage>
</organism>
<keyword evidence="2" id="KW-1185">Reference proteome</keyword>
<accession>A0A2P5DGV1</accession>
<dbReference type="EMBL" id="JXTB01000039">
    <property type="protein sequence ID" value="PON72520.1"/>
    <property type="molecule type" value="Genomic_DNA"/>
</dbReference>
<protein>
    <submittedName>
        <fullName evidence="1">Uncharacterized protein</fullName>
    </submittedName>
</protein>
<gene>
    <name evidence="1" type="ORF">PanWU01x14_065550</name>
</gene>
<comment type="caution">
    <text evidence="1">The sequence shown here is derived from an EMBL/GenBank/DDBJ whole genome shotgun (WGS) entry which is preliminary data.</text>
</comment>
<evidence type="ECO:0000313" key="1">
    <source>
        <dbReference type="EMBL" id="PON72520.1"/>
    </source>
</evidence>
<name>A0A2P5DGV1_PARAD</name>
<sequence length="66" mass="7057">MVRARDATLGQDVSFSWVGQGSPLKKKGGLADCADYPKRGTGWASSWAMMGKLVLVHYGLGCKIKA</sequence>
<dbReference type="Proteomes" id="UP000237105">
    <property type="component" value="Unassembled WGS sequence"/>
</dbReference>
<evidence type="ECO:0000313" key="2">
    <source>
        <dbReference type="Proteomes" id="UP000237105"/>
    </source>
</evidence>